<dbReference type="InterPro" id="IPR050294">
    <property type="entry name" value="RnfB_subfamily"/>
</dbReference>
<dbReference type="Pfam" id="PF00037">
    <property type="entry name" value="Fer4"/>
    <property type="match status" value="1"/>
</dbReference>
<keyword evidence="3 9" id="KW-0813">Transport</keyword>
<sequence length="78" mass="8700">MAFVILEPCIEEKAGECVEVCPVECIEKGEDQFFIDPEICIDCGACESVCPVSAIVHEDELTDDDFKYLEKARAFFSS</sequence>
<dbReference type="EMBL" id="BAAADJ010000011">
    <property type="protein sequence ID" value="GAA0322591.1"/>
    <property type="molecule type" value="Genomic_DNA"/>
</dbReference>
<comment type="caution">
    <text evidence="11">The sequence shown here is derived from an EMBL/GenBank/DDBJ whole genome shotgun (WGS) entry which is preliminary data.</text>
</comment>
<protein>
    <recommendedName>
        <fullName evidence="9">Ferredoxin</fullName>
    </recommendedName>
</protein>
<evidence type="ECO:0000313" key="12">
    <source>
        <dbReference type="Proteomes" id="UP001500782"/>
    </source>
</evidence>
<dbReference type="PROSITE" id="PS51379">
    <property type="entry name" value="4FE4S_FER_2"/>
    <property type="match status" value="1"/>
</dbReference>
<organism evidence="11 12">
    <name type="scientific">Bacillus carboniphilus</name>
    <dbReference type="NCBI Taxonomy" id="86663"/>
    <lineage>
        <taxon>Bacteria</taxon>
        <taxon>Bacillati</taxon>
        <taxon>Bacillota</taxon>
        <taxon>Bacilli</taxon>
        <taxon>Bacillales</taxon>
        <taxon>Bacillaceae</taxon>
        <taxon>Bacillus</taxon>
    </lineage>
</organism>
<gene>
    <name evidence="11" type="ORF">GCM10008967_11360</name>
</gene>
<reference evidence="12" key="1">
    <citation type="journal article" date="2019" name="Int. J. Syst. Evol. Microbiol.">
        <title>The Global Catalogue of Microorganisms (GCM) 10K type strain sequencing project: providing services to taxonomists for standard genome sequencing and annotation.</title>
        <authorList>
            <consortium name="The Broad Institute Genomics Platform"/>
            <consortium name="The Broad Institute Genome Sequencing Center for Infectious Disease"/>
            <person name="Wu L."/>
            <person name="Ma J."/>
        </authorList>
    </citation>
    <scope>NUCLEOTIDE SEQUENCE [LARGE SCALE GENOMIC DNA]</scope>
    <source>
        <strain evidence="12">JCM 9731</strain>
    </source>
</reference>
<dbReference type="PANTHER" id="PTHR42859">
    <property type="entry name" value="OXIDOREDUCTASE"/>
    <property type="match status" value="1"/>
</dbReference>
<evidence type="ECO:0000256" key="7">
    <source>
        <dbReference type="ARBA" id="ARBA00023004"/>
    </source>
</evidence>
<keyword evidence="7 9" id="KW-0408">Iron</keyword>
<dbReference type="InterPro" id="IPR000813">
    <property type="entry name" value="7Fe_ferredoxin"/>
</dbReference>
<dbReference type="Proteomes" id="UP001500782">
    <property type="component" value="Unassembled WGS sequence"/>
</dbReference>
<evidence type="ECO:0000256" key="8">
    <source>
        <dbReference type="ARBA" id="ARBA00023014"/>
    </source>
</evidence>
<evidence type="ECO:0000256" key="4">
    <source>
        <dbReference type="ARBA" id="ARBA00022485"/>
    </source>
</evidence>
<evidence type="ECO:0000256" key="5">
    <source>
        <dbReference type="ARBA" id="ARBA00022723"/>
    </source>
</evidence>
<evidence type="ECO:0000256" key="1">
    <source>
        <dbReference type="ARBA" id="ARBA00001927"/>
    </source>
</evidence>
<accession>A0ABP3FP89</accession>
<feature type="domain" description="4Fe-4S ferredoxin-type" evidence="10">
    <location>
        <begin position="31"/>
        <end position="60"/>
    </location>
</feature>
<evidence type="ECO:0000256" key="3">
    <source>
        <dbReference type="ARBA" id="ARBA00022448"/>
    </source>
</evidence>
<evidence type="ECO:0000313" key="11">
    <source>
        <dbReference type="EMBL" id="GAA0322591.1"/>
    </source>
</evidence>
<dbReference type="RefSeq" id="WP_343797135.1">
    <property type="nucleotide sequence ID" value="NZ_BAAADJ010000011.1"/>
</dbReference>
<dbReference type="Gene3D" id="3.30.70.20">
    <property type="match status" value="1"/>
</dbReference>
<keyword evidence="6 9" id="KW-0249">Electron transport</keyword>
<keyword evidence="12" id="KW-1185">Reference proteome</keyword>
<name>A0ABP3FP89_9BACI</name>
<dbReference type="SUPFAM" id="SSF54862">
    <property type="entry name" value="4Fe-4S ferredoxins"/>
    <property type="match status" value="1"/>
</dbReference>
<dbReference type="InterPro" id="IPR017900">
    <property type="entry name" value="4Fe4S_Fe_S_CS"/>
</dbReference>
<evidence type="ECO:0000259" key="10">
    <source>
        <dbReference type="PROSITE" id="PS51379"/>
    </source>
</evidence>
<comment type="function">
    <text evidence="9">Ferredoxins are iron-sulfur proteins that transfer electrons in a wide variety of metabolic reactions.</text>
</comment>
<evidence type="ECO:0000256" key="9">
    <source>
        <dbReference type="RuleBase" id="RU365098"/>
    </source>
</evidence>
<dbReference type="InterPro" id="IPR017896">
    <property type="entry name" value="4Fe4S_Fe-S-bd"/>
</dbReference>
<keyword evidence="8 9" id="KW-0411">Iron-sulfur</keyword>
<dbReference type="PANTHER" id="PTHR42859:SF2">
    <property type="entry name" value="FERREDOXIN"/>
    <property type="match status" value="1"/>
</dbReference>
<proteinExistence type="predicted"/>
<evidence type="ECO:0000256" key="6">
    <source>
        <dbReference type="ARBA" id="ARBA00022982"/>
    </source>
</evidence>
<evidence type="ECO:0000256" key="2">
    <source>
        <dbReference type="ARBA" id="ARBA00001966"/>
    </source>
</evidence>
<dbReference type="PRINTS" id="PR00354">
    <property type="entry name" value="7FE8SFRDOXIN"/>
</dbReference>
<comment type="cofactor">
    <cofactor evidence="1">
        <name>[3Fe-4S] cluster</name>
        <dbReference type="ChEBI" id="CHEBI:21137"/>
    </cofactor>
</comment>
<keyword evidence="4 9" id="KW-0004">4Fe-4S</keyword>
<dbReference type="PROSITE" id="PS00198">
    <property type="entry name" value="4FE4S_FER_1"/>
    <property type="match status" value="1"/>
</dbReference>
<comment type="cofactor">
    <cofactor evidence="2 9">
        <name>[4Fe-4S] cluster</name>
        <dbReference type="ChEBI" id="CHEBI:49883"/>
    </cofactor>
</comment>
<keyword evidence="5 9" id="KW-0479">Metal-binding</keyword>